<dbReference type="InterPro" id="IPR016024">
    <property type="entry name" value="ARM-type_fold"/>
</dbReference>
<evidence type="ECO:0000256" key="11">
    <source>
        <dbReference type="ARBA" id="ARBA00046432"/>
    </source>
</evidence>
<sequence>MAPAAKPKPGKKAGLLTEEAPESLLQAVVLADSFNKRFRPVTLEKPRCLLPLANTPLIEYTLEFLALGGVQEIFLYCCAHADMIREYIQSSKWSRPSSPFIIHIIDSPGSTSVGDVMRELDQTGLIKTDFILITGDIVSNVPLQPILAEHKARRLVDKNCIMTTILRETSKCHRAKPRGEGGVFTTDIARKQVLHYEGLRALPAHERVGLPKDLVHSRDNFLLHENLLDCYIDIVSFEVPPLFTENFDWQHSRKDFLHGILMDELYGKTVYCHILNRGYAARVQSLHTYDAVTRDIMNRWTSPFCPDSNLLDGQTYKWYRGHVYKEADVILAQSAIIERGTIIGAGSNIGGGTIVADSTIGRNCTIGKNVKLDGAMIWDNVVIGDNCTVGKALIAGDVRIGDGCTVATGAVLSFGIEIAAGTDVPCSAKYTKYTTTTTRDERGYRKLVFTKTKGLIEYEDSEQSEEEKREVEMSGLYYQANESGSELSDVSLSDSDDDEKGRKKRRMGHSRTPSESEHDMFAREALHSLHGSLKAGHSVDIMILELNSLRMAANADFNEVRRATAAAIIMYMQPKITSNAVLNGVVEGTLEKLLPLFNRMIFETSDQAQLLGFMQKELAGKERGGAILQKIAMTLYNEDLCDETGVLLWWNGGKAAGETPELAEVREGARPFAEWLIRQQDESSSSSEEEDGDEEEDDDDEADDEDEEE</sequence>
<feature type="region of interest" description="Disordered" evidence="12">
    <location>
        <begin position="481"/>
        <end position="517"/>
    </location>
</feature>
<dbReference type="InterPro" id="IPR051956">
    <property type="entry name" value="eIF2B_epsilon"/>
</dbReference>
<accession>A0AAV9UYX4</accession>
<evidence type="ECO:0000256" key="12">
    <source>
        <dbReference type="SAM" id="MobiDB-lite"/>
    </source>
</evidence>
<dbReference type="PANTHER" id="PTHR45887">
    <property type="entry name" value="TRANSLATION INITIATION FACTOR EIF-2B SUBUNIT EPSILON"/>
    <property type="match status" value="1"/>
</dbReference>
<dbReference type="GO" id="GO:0005851">
    <property type="term" value="C:eukaryotic translation initiation factor 2B complex"/>
    <property type="evidence" value="ECO:0007669"/>
    <property type="project" value="TreeGrafter"/>
</dbReference>
<dbReference type="Pfam" id="PF25084">
    <property type="entry name" value="LbH_EIF2B"/>
    <property type="match status" value="1"/>
</dbReference>
<evidence type="ECO:0000256" key="7">
    <source>
        <dbReference type="ARBA" id="ARBA00030179"/>
    </source>
</evidence>
<dbReference type="PANTHER" id="PTHR45887:SF1">
    <property type="entry name" value="TRANSLATION INITIATION FACTOR EIF-2B SUBUNIT EPSILON"/>
    <property type="match status" value="1"/>
</dbReference>
<evidence type="ECO:0000256" key="6">
    <source>
        <dbReference type="ARBA" id="ARBA00022917"/>
    </source>
</evidence>
<comment type="caution">
    <text evidence="14">The sequence shown here is derived from an EMBL/GenBank/DDBJ whole genome shotgun (WGS) entry which is preliminary data.</text>
</comment>
<dbReference type="FunFam" id="3.90.550.10:FF:000066">
    <property type="entry name" value="Translation initiation factor eIF-2B subunit epsilon"/>
    <property type="match status" value="1"/>
</dbReference>
<feature type="region of interest" description="Disordered" evidence="12">
    <location>
        <begin position="677"/>
        <end position="709"/>
    </location>
</feature>
<dbReference type="InterPro" id="IPR029044">
    <property type="entry name" value="Nucleotide-diphossugar_trans"/>
</dbReference>
<dbReference type="InterPro" id="IPR044123">
    <property type="entry name" value="W2_eIF2B_epsilon"/>
</dbReference>
<evidence type="ECO:0000259" key="13">
    <source>
        <dbReference type="PROSITE" id="PS51363"/>
    </source>
</evidence>
<dbReference type="InterPro" id="IPR056764">
    <property type="entry name" value="LbH_EIF2B3/5"/>
</dbReference>
<dbReference type="GO" id="GO:0003743">
    <property type="term" value="F:translation initiation factor activity"/>
    <property type="evidence" value="ECO:0007669"/>
    <property type="project" value="UniProtKB-KW"/>
</dbReference>
<keyword evidence="5" id="KW-0396">Initiation factor</keyword>
<dbReference type="CDD" id="cd04197">
    <property type="entry name" value="eIF-2B_epsilon_N"/>
    <property type="match status" value="1"/>
</dbReference>
<evidence type="ECO:0000256" key="5">
    <source>
        <dbReference type="ARBA" id="ARBA00022540"/>
    </source>
</evidence>
<evidence type="ECO:0000256" key="3">
    <source>
        <dbReference type="ARBA" id="ARBA00018601"/>
    </source>
</evidence>
<dbReference type="Proteomes" id="UP001375240">
    <property type="component" value="Unassembled WGS sequence"/>
</dbReference>
<keyword evidence="4" id="KW-0963">Cytoplasm</keyword>
<name>A0AAV9UYX4_9PEZI</name>
<dbReference type="Gene3D" id="1.25.40.180">
    <property type="match status" value="1"/>
</dbReference>
<dbReference type="InterPro" id="IPR035543">
    <property type="entry name" value="eIF-2B_epsilon_N"/>
</dbReference>
<dbReference type="EMBL" id="JAVHNQ010000003">
    <property type="protein sequence ID" value="KAK6352837.1"/>
    <property type="molecule type" value="Genomic_DNA"/>
</dbReference>
<dbReference type="GO" id="GO:0005829">
    <property type="term" value="C:cytosol"/>
    <property type="evidence" value="ECO:0007669"/>
    <property type="project" value="UniProtKB-SubCell"/>
</dbReference>
<gene>
    <name evidence="14" type="ORF">TWF696_004838</name>
</gene>
<dbReference type="Pfam" id="PF02020">
    <property type="entry name" value="W2"/>
    <property type="match status" value="1"/>
</dbReference>
<dbReference type="Gene3D" id="2.160.10.10">
    <property type="entry name" value="Hexapeptide repeat proteins"/>
    <property type="match status" value="1"/>
</dbReference>
<dbReference type="Pfam" id="PF00483">
    <property type="entry name" value="NTP_transferase"/>
    <property type="match status" value="1"/>
</dbReference>
<evidence type="ECO:0000256" key="10">
    <source>
        <dbReference type="ARBA" id="ARBA00044345"/>
    </source>
</evidence>
<evidence type="ECO:0000256" key="2">
    <source>
        <dbReference type="ARBA" id="ARBA00007878"/>
    </source>
</evidence>
<dbReference type="SUPFAM" id="SSF48371">
    <property type="entry name" value="ARM repeat"/>
    <property type="match status" value="1"/>
</dbReference>
<dbReference type="SUPFAM" id="SSF51161">
    <property type="entry name" value="Trimeric LpxA-like enzymes"/>
    <property type="match status" value="1"/>
</dbReference>
<dbReference type="SMART" id="SM00515">
    <property type="entry name" value="eIF5C"/>
    <property type="match status" value="1"/>
</dbReference>
<dbReference type="AlphaFoldDB" id="A0AAV9UYX4"/>
<keyword evidence="6" id="KW-0648">Protein biosynthesis</keyword>
<dbReference type="CDD" id="cd05787">
    <property type="entry name" value="LbH_eIF2B_epsilon"/>
    <property type="match status" value="1"/>
</dbReference>
<feature type="compositionally biased region" description="Acidic residues" evidence="12">
    <location>
        <begin position="687"/>
        <end position="709"/>
    </location>
</feature>
<comment type="subcellular location">
    <subcellularLocation>
        <location evidence="1">Cytoplasm</location>
        <location evidence="1">Cytosol</location>
    </subcellularLocation>
</comment>
<dbReference type="InterPro" id="IPR011004">
    <property type="entry name" value="Trimer_LpxA-like_sf"/>
</dbReference>
<evidence type="ECO:0000256" key="4">
    <source>
        <dbReference type="ARBA" id="ARBA00022490"/>
    </source>
</evidence>
<feature type="domain" description="W2" evidence="13">
    <location>
        <begin position="511"/>
        <end position="686"/>
    </location>
</feature>
<dbReference type="SUPFAM" id="SSF53448">
    <property type="entry name" value="Nucleotide-diphospho-sugar transferases"/>
    <property type="match status" value="1"/>
</dbReference>
<proteinExistence type="inferred from homology"/>
<evidence type="ECO:0000256" key="1">
    <source>
        <dbReference type="ARBA" id="ARBA00004514"/>
    </source>
</evidence>
<comment type="similarity">
    <text evidence="2">Belongs to the eIF-2B gamma/epsilon subunits family.</text>
</comment>
<evidence type="ECO:0000313" key="14">
    <source>
        <dbReference type="EMBL" id="KAK6352837.1"/>
    </source>
</evidence>
<keyword evidence="15" id="KW-1185">Reference proteome</keyword>
<dbReference type="GO" id="GO:0031369">
    <property type="term" value="F:translation initiation factor binding"/>
    <property type="evidence" value="ECO:0007669"/>
    <property type="project" value="InterPro"/>
</dbReference>
<dbReference type="CDD" id="cd11558">
    <property type="entry name" value="W2_eIF2B_epsilon"/>
    <property type="match status" value="1"/>
</dbReference>
<reference evidence="14 15" key="1">
    <citation type="submission" date="2019-10" db="EMBL/GenBank/DDBJ databases">
        <authorList>
            <person name="Palmer J.M."/>
        </authorList>
    </citation>
    <scope>NUCLEOTIDE SEQUENCE [LARGE SCALE GENOMIC DNA]</scope>
    <source>
        <strain evidence="14 15">TWF696</strain>
    </source>
</reference>
<comment type="subunit">
    <text evidence="11">Component of the translation initiation factor 2B (eIF2B) complex which is a heterodecamer of two sets of five different subunits: alpha, beta, gamma, delta and epsilon. Subunits alpha, beta and delta comprise a regulatory subcomplex and subunits epsilon and gamma comprise a catalytic subcomplex. Within the complex, the hexameric regulatory complex resides at the center, with the two heterodimeric catalytic subcomplexes bound on opposite sides.</text>
</comment>
<dbReference type="GO" id="GO:0005085">
    <property type="term" value="F:guanyl-nucleotide exchange factor activity"/>
    <property type="evidence" value="ECO:0007669"/>
    <property type="project" value="InterPro"/>
</dbReference>
<protein>
    <recommendedName>
        <fullName evidence="3">Mannose-1-phosphate guanyltransferase</fullName>
    </recommendedName>
    <alternativeName>
        <fullName evidence="8">GDP-mannose pyrophosphorylase</fullName>
    </alternativeName>
    <alternativeName>
        <fullName evidence="7">GTP-mannose-1-phosphate guanylyltransferase</fullName>
    </alternativeName>
    <alternativeName>
        <fullName evidence="9">Translation initiation factor eIF2B subunit epsilon</fullName>
    </alternativeName>
    <alternativeName>
        <fullName evidence="10">eIF2B GDP-GTP exchange factor subunit epsilon</fullName>
    </alternativeName>
</protein>
<dbReference type="InterPro" id="IPR003307">
    <property type="entry name" value="W2_domain"/>
</dbReference>
<evidence type="ECO:0000256" key="9">
    <source>
        <dbReference type="ARBA" id="ARBA00044144"/>
    </source>
</evidence>
<dbReference type="Gene3D" id="3.90.550.10">
    <property type="entry name" value="Spore Coat Polysaccharide Biosynthesis Protein SpsA, Chain A"/>
    <property type="match status" value="1"/>
</dbReference>
<organism evidence="14 15">
    <name type="scientific">Orbilia brochopaga</name>
    <dbReference type="NCBI Taxonomy" id="3140254"/>
    <lineage>
        <taxon>Eukaryota</taxon>
        <taxon>Fungi</taxon>
        <taxon>Dikarya</taxon>
        <taxon>Ascomycota</taxon>
        <taxon>Pezizomycotina</taxon>
        <taxon>Orbiliomycetes</taxon>
        <taxon>Orbiliales</taxon>
        <taxon>Orbiliaceae</taxon>
        <taxon>Orbilia</taxon>
    </lineage>
</organism>
<dbReference type="InterPro" id="IPR005835">
    <property type="entry name" value="NTP_transferase_dom"/>
</dbReference>
<dbReference type="PROSITE" id="PS51363">
    <property type="entry name" value="W2"/>
    <property type="match status" value="1"/>
</dbReference>
<evidence type="ECO:0000256" key="8">
    <source>
        <dbReference type="ARBA" id="ARBA00031190"/>
    </source>
</evidence>
<evidence type="ECO:0000313" key="15">
    <source>
        <dbReference type="Proteomes" id="UP001375240"/>
    </source>
</evidence>